<keyword evidence="3" id="KW-1185">Reference proteome</keyword>
<proteinExistence type="predicted"/>
<feature type="transmembrane region" description="Helical" evidence="1">
    <location>
        <begin position="265"/>
        <end position="286"/>
    </location>
</feature>
<dbReference type="PANTHER" id="PTHR35043">
    <property type="entry name" value="TRANSCRIPTION FACTOR DOMAIN-CONTAINING PROTEIN"/>
    <property type="match status" value="1"/>
</dbReference>
<keyword evidence="1" id="KW-1133">Transmembrane helix</keyword>
<accession>A0ABR1JI96</accession>
<comment type="caution">
    <text evidence="2">The sequence shown here is derived from an EMBL/GenBank/DDBJ whole genome shotgun (WGS) entry which is preliminary data.</text>
</comment>
<reference evidence="2 3" key="1">
    <citation type="submission" date="2024-01" db="EMBL/GenBank/DDBJ databases">
        <title>A draft genome for the cacao thread blight pathogen Marasmiellus scandens.</title>
        <authorList>
            <person name="Baruah I.K."/>
            <person name="Leung J."/>
            <person name="Bukari Y."/>
            <person name="Amoako-Attah I."/>
            <person name="Meinhardt L.W."/>
            <person name="Bailey B.A."/>
            <person name="Cohen S.P."/>
        </authorList>
    </citation>
    <scope>NUCLEOTIDE SEQUENCE [LARGE SCALE GENOMIC DNA]</scope>
    <source>
        <strain evidence="2 3">GH-19</strain>
    </source>
</reference>
<name>A0ABR1JI96_9AGAR</name>
<dbReference type="EMBL" id="JBANRG010000011">
    <property type="protein sequence ID" value="KAK7462134.1"/>
    <property type="molecule type" value="Genomic_DNA"/>
</dbReference>
<keyword evidence="1" id="KW-0472">Membrane</keyword>
<feature type="transmembrane region" description="Helical" evidence="1">
    <location>
        <begin position="337"/>
        <end position="359"/>
    </location>
</feature>
<evidence type="ECO:0000256" key="1">
    <source>
        <dbReference type="SAM" id="Phobius"/>
    </source>
</evidence>
<protein>
    <submittedName>
        <fullName evidence="2">Uncharacterized protein</fullName>
    </submittedName>
</protein>
<feature type="transmembrane region" description="Helical" evidence="1">
    <location>
        <begin position="298"/>
        <end position="317"/>
    </location>
</feature>
<dbReference type="PANTHER" id="PTHR35043:SF7">
    <property type="entry name" value="TRANSCRIPTION FACTOR DOMAIN-CONTAINING PROTEIN"/>
    <property type="match status" value="1"/>
</dbReference>
<evidence type="ECO:0000313" key="3">
    <source>
        <dbReference type="Proteomes" id="UP001498398"/>
    </source>
</evidence>
<dbReference type="Proteomes" id="UP001498398">
    <property type="component" value="Unassembled WGS sequence"/>
</dbReference>
<organism evidence="2 3">
    <name type="scientific">Marasmiellus scandens</name>
    <dbReference type="NCBI Taxonomy" id="2682957"/>
    <lineage>
        <taxon>Eukaryota</taxon>
        <taxon>Fungi</taxon>
        <taxon>Dikarya</taxon>
        <taxon>Basidiomycota</taxon>
        <taxon>Agaricomycotina</taxon>
        <taxon>Agaricomycetes</taxon>
        <taxon>Agaricomycetidae</taxon>
        <taxon>Agaricales</taxon>
        <taxon>Marasmiineae</taxon>
        <taxon>Omphalotaceae</taxon>
        <taxon>Marasmiellus</taxon>
    </lineage>
</organism>
<gene>
    <name evidence="2" type="ORF">VKT23_007737</name>
</gene>
<sequence length="381" mass="43037">MGGFALFEDGKYLGTLEDSNDWTVDEKDIARRILENYTNSSSVTNSVSQSEGDQPTEVITTVSLEGTRNHPEVQETQNLNVVSDIDSSKCLTEFLVANGLISITEDEIMEKSTGDALSKIVVVGQTLWFIVQCVARGIEGLVVTKLEISTLAFATLSFATYYFWWNKPQRVRFPVKIEIYPKKLDTTPKSTGNESFWKGIQSAWEAIRELTLFKYEEVDKIWDESPPTPIRIIIFPIVSLLQQCGDMVAGLTHFETGLEEVETPIWIYAPVISFAVVFGAIHSIAWSSESPSFRETAYWREGALLVTCLPILAMVLIKIEEILQRLPDSWGAILKTVLFMLLPWVYMLARTILVILALIELRALPFDAYRTVQWTNLIPHI</sequence>
<keyword evidence="1" id="KW-0812">Transmembrane</keyword>
<evidence type="ECO:0000313" key="2">
    <source>
        <dbReference type="EMBL" id="KAK7462134.1"/>
    </source>
</evidence>